<comment type="similarity">
    <text evidence="2">Belongs to the bacterial PQQ dehydrogenase family.</text>
</comment>
<proteinExistence type="inferred from homology"/>
<dbReference type="EMBL" id="WOEZ01000302">
    <property type="protein sequence ID" value="NPT62145.1"/>
    <property type="molecule type" value="Genomic_DNA"/>
</dbReference>
<dbReference type="InterPro" id="IPR011047">
    <property type="entry name" value="Quinoprotein_ADH-like_sf"/>
</dbReference>
<dbReference type="SMART" id="SM00564">
    <property type="entry name" value="PQQ"/>
    <property type="match status" value="6"/>
</dbReference>
<dbReference type="GO" id="GO:0016491">
    <property type="term" value="F:oxidoreductase activity"/>
    <property type="evidence" value="ECO:0007669"/>
    <property type="project" value="UniProtKB-KW"/>
</dbReference>
<dbReference type="InterPro" id="IPR002372">
    <property type="entry name" value="PQQ_rpt_dom"/>
</dbReference>
<sequence length="520" mass="55418">MRIWIVAVLLALMVPATTYGEREGKDDWPMYGRNLEHTFSNPDSRINPTNVADLQEVWTFATGDAVTASPTVVDGVVYIGSWDGFFYALDARSGMVRWKFQVDCQNTLIPVPPQCLASGQVPPPRFFSQGGLITSSAAVIADKVYFAAGKTLYSLNAKDGSLRWKRVVCGNPDEPACASDANDPAQIFSSPAIFEDMVFVGWTPGADHYRGGFAAFDSETGAMRWRFEVDPVLGTNGQPLLVNGHVAGGQNRGCGSVWSSAAIDVDRHLVFFGTGDCNNDATAPFHEAVIALESRTGQLVWAFRPRVSDPKLCDFDFGASPNLIHTDQGQYVGIGGKDGTYYLLDRLTRNPGGKLVWARNVVFGGNAGGFYGAAAIDGSRIFSATGIGDGNAFTQTGLCNPQNPRDTFIQEPSMHALDLGGGGVLWQQPMNQSFAPAALADGVVFIGTVGLLQPPALNAYDARTGALLRSFPMKPLGSVDSGATPVGDMVFVGSGYTNDGTGGGVHAFRLLKRSSSAAMR</sequence>
<dbReference type="Pfam" id="PF01011">
    <property type="entry name" value="PQQ"/>
    <property type="match status" value="1"/>
</dbReference>
<dbReference type="RefSeq" id="WP_172178403.1">
    <property type="nucleotide sequence ID" value="NZ_WOEZ01000302.1"/>
</dbReference>
<keyword evidence="7" id="KW-1185">Reference proteome</keyword>
<dbReference type="PANTHER" id="PTHR32303">
    <property type="entry name" value="QUINOPROTEIN ALCOHOL DEHYDROGENASE (CYTOCHROME C)"/>
    <property type="match status" value="1"/>
</dbReference>
<feature type="chain" id="PRO_5037777074" evidence="4">
    <location>
        <begin position="21"/>
        <end position="520"/>
    </location>
</feature>
<name>A0A972SSQ5_9BURK</name>
<evidence type="ECO:0000259" key="5">
    <source>
        <dbReference type="Pfam" id="PF01011"/>
    </source>
</evidence>
<dbReference type="AlphaFoldDB" id="A0A972SSQ5"/>
<dbReference type="Proteomes" id="UP000655523">
    <property type="component" value="Unassembled WGS sequence"/>
</dbReference>
<keyword evidence="3" id="KW-0560">Oxidoreductase</keyword>
<keyword evidence="4" id="KW-0732">Signal</keyword>
<accession>A0A972SSQ5</accession>
<feature type="domain" description="Pyrrolo-quinoline quinone repeat" evidence="5">
    <location>
        <begin position="28"/>
        <end position="349"/>
    </location>
</feature>
<evidence type="ECO:0000256" key="1">
    <source>
        <dbReference type="ARBA" id="ARBA00001931"/>
    </source>
</evidence>
<comment type="cofactor">
    <cofactor evidence="1">
        <name>pyrroloquinoline quinone</name>
        <dbReference type="ChEBI" id="CHEBI:58442"/>
    </cofactor>
</comment>
<gene>
    <name evidence="6" type="ORF">GNZ13_48470</name>
</gene>
<protein>
    <submittedName>
        <fullName evidence="6">PQQ-binding-like beta-propeller repeat protein</fullName>
    </submittedName>
</protein>
<reference evidence="6 7" key="1">
    <citation type="submission" date="2019-11" db="EMBL/GenBank/DDBJ databases">
        <title>Metabolism of dissolved organic matter in forest soils.</title>
        <authorList>
            <person name="Cyle K.T."/>
            <person name="Wilhelm R.C."/>
            <person name="Martinez C.E."/>
        </authorList>
    </citation>
    <scope>NUCLEOTIDE SEQUENCE [LARGE SCALE GENOMIC DNA]</scope>
    <source>
        <strain evidence="6 7">5N</strain>
    </source>
</reference>
<comment type="caution">
    <text evidence="6">The sequence shown here is derived from an EMBL/GenBank/DDBJ whole genome shotgun (WGS) entry which is preliminary data.</text>
</comment>
<dbReference type="SUPFAM" id="SSF50998">
    <property type="entry name" value="Quinoprotein alcohol dehydrogenase-like"/>
    <property type="match status" value="2"/>
</dbReference>
<evidence type="ECO:0000313" key="7">
    <source>
        <dbReference type="Proteomes" id="UP000655523"/>
    </source>
</evidence>
<dbReference type="InterPro" id="IPR018391">
    <property type="entry name" value="PQQ_b-propeller_rpt"/>
</dbReference>
<feature type="signal peptide" evidence="4">
    <location>
        <begin position="1"/>
        <end position="20"/>
    </location>
</feature>
<evidence type="ECO:0000256" key="4">
    <source>
        <dbReference type="SAM" id="SignalP"/>
    </source>
</evidence>
<dbReference type="Gene3D" id="2.140.10.10">
    <property type="entry name" value="Quinoprotein alcohol dehydrogenase-like superfamily"/>
    <property type="match status" value="1"/>
</dbReference>
<dbReference type="PANTHER" id="PTHR32303:SF10">
    <property type="entry name" value="OUTER MEMBRANE PROTEIN ASSEMBLY FACTOR BAMB"/>
    <property type="match status" value="1"/>
</dbReference>
<organism evidence="6 7">
    <name type="scientific">Paraburkholderia elongata</name>
    <dbReference type="NCBI Taxonomy" id="2675747"/>
    <lineage>
        <taxon>Bacteria</taxon>
        <taxon>Pseudomonadati</taxon>
        <taxon>Pseudomonadota</taxon>
        <taxon>Betaproteobacteria</taxon>
        <taxon>Burkholderiales</taxon>
        <taxon>Burkholderiaceae</taxon>
        <taxon>Paraburkholderia</taxon>
    </lineage>
</organism>
<evidence type="ECO:0000313" key="6">
    <source>
        <dbReference type="EMBL" id="NPT62145.1"/>
    </source>
</evidence>
<evidence type="ECO:0000256" key="2">
    <source>
        <dbReference type="ARBA" id="ARBA00008156"/>
    </source>
</evidence>
<evidence type="ECO:0000256" key="3">
    <source>
        <dbReference type="ARBA" id="ARBA00023002"/>
    </source>
</evidence>